<dbReference type="InterPro" id="IPR016667">
    <property type="entry name" value="Caps_polysacc_synth_CpsB/CapC"/>
</dbReference>
<dbReference type="InterPro" id="IPR016195">
    <property type="entry name" value="Pol/histidinol_Pase-like"/>
</dbReference>
<protein>
    <recommendedName>
        <fullName evidence="4">Protein-tyrosine-phosphatase</fullName>
    </recommendedName>
</protein>
<dbReference type="GO" id="GO:0004725">
    <property type="term" value="F:protein tyrosine phosphatase activity"/>
    <property type="evidence" value="ECO:0007669"/>
    <property type="project" value="InterPro"/>
</dbReference>
<proteinExistence type="predicted"/>
<dbReference type="Gene3D" id="3.20.20.140">
    <property type="entry name" value="Metal-dependent hydrolases"/>
    <property type="match status" value="1"/>
</dbReference>
<dbReference type="PANTHER" id="PTHR39181:SF1">
    <property type="entry name" value="TYROSINE-PROTEIN PHOSPHATASE YWQE"/>
    <property type="match status" value="1"/>
</dbReference>
<gene>
    <name evidence="3" type="ORF">SDC9_22701</name>
</gene>
<reference evidence="3" key="1">
    <citation type="submission" date="2019-08" db="EMBL/GenBank/DDBJ databases">
        <authorList>
            <person name="Kucharzyk K."/>
            <person name="Murdoch R.W."/>
            <person name="Higgins S."/>
            <person name="Loffler F."/>
        </authorList>
    </citation>
    <scope>NUCLEOTIDE SEQUENCE</scope>
</reference>
<evidence type="ECO:0008006" key="4">
    <source>
        <dbReference type="Google" id="ProtNLM"/>
    </source>
</evidence>
<keyword evidence="2" id="KW-0175">Coiled coil</keyword>
<dbReference type="SUPFAM" id="SSF89550">
    <property type="entry name" value="PHP domain-like"/>
    <property type="match status" value="1"/>
</dbReference>
<organism evidence="3">
    <name type="scientific">bioreactor metagenome</name>
    <dbReference type="NCBI Taxonomy" id="1076179"/>
    <lineage>
        <taxon>unclassified sequences</taxon>
        <taxon>metagenomes</taxon>
        <taxon>ecological metagenomes</taxon>
    </lineage>
</organism>
<dbReference type="PANTHER" id="PTHR39181">
    <property type="entry name" value="TYROSINE-PROTEIN PHOSPHATASE YWQE"/>
    <property type="match status" value="1"/>
</dbReference>
<sequence>MFGFFKGKSKRIDEVIDLSVLQTDIHSHFIPGVDDGSQSMEESISLLKQLKELGYKKVITTPHIYYDSYLDGYDILYKKLEELKLKLEENNIDIEIVLSGEYLLDDDIKGRVEKNQILSFGENYLLFEFPMRNEPMGYEEWLFDLQLSGYNLILAHPERYTFLNNDIKKYSKLKDRGILFQVNIASFSGYYGENIQKVAEKLTNENLVDLVGTDCHGQRHIDALKKSLHSPIFKQLINSGRLINNKL</sequence>
<feature type="coiled-coil region" evidence="2">
    <location>
        <begin position="70"/>
        <end position="97"/>
    </location>
</feature>
<dbReference type="EMBL" id="VSSQ01000101">
    <property type="protein sequence ID" value="MPL76850.1"/>
    <property type="molecule type" value="Genomic_DNA"/>
</dbReference>
<dbReference type="GO" id="GO:0030145">
    <property type="term" value="F:manganese ion binding"/>
    <property type="evidence" value="ECO:0007669"/>
    <property type="project" value="InterPro"/>
</dbReference>
<name>A0A644UDB6_9ZZZZ</name>
<evidence type="ECO:0000256" key="1">
    <source>
        <dbReference type="ARBA" id="ARBA00022801"/>
    </source>
</evidence>
<evidence type="ECO:0000313" key="3">
    <source>
        <dbReference type="EMBL" id="MPL76850.1"/>
    </source>
</evidence>
<dbReference type="Pfam" id="PF19567">
    <property type="entry name" value="CpsB_CapC"/>
    <property type="match status" value="1"/>
</dbReference>
<evidence type="ECO:0000256" key="2">
    <source>
        <dbReference type="SAM" id="Coils"/>
    </source>
</evidence>
<comment type="caution">
    <text evidence="3">The sequence shown here is derived from an EMBL/GenBank/DDBJ whole genome shotgun (WGS) entry which is preliminary data.</text>
</comment>
<accession>A0A644UDB6</accession>
<keyword evidence="1" id="KW-0378">Hydrolase</keyword>
<dbReference type="AlphaFoldDB" id="A0A644UDB6"/>